<protein>
    <submittedName>
        <fullName evidence="19">Integrin alpha-10 isoform X1</fullName>
    </submittedName>
</protein>
<dbReference type="Gene3D" id="2.60.40.1510">
    <property type="entry name" value="ntegrin, alpha v. Chain A, domain 3"/>
    <property type="match status" value="1"/>
</dbReference>
<dbReference type="InterPro" id="IPR000413">
    <property type="entry name" value="Integrin_alpha"/>
</dbReference>
<dbReference type="Gene3D" id="2.130.10.130">
    <property type="entry name" value="Integrin alpha, N-terminal"/>
    <property type="match status" value="2"/>
</dbReference>
<feature type="repeat" description="FG-GAP" evidence="15">
    <location>
        <begin position="596"/>
        <end position="656"/>
    </location>
</feature>
<dbReference type="InterPro" id="IPR018184">
    <property type="entry name" value="Integrin_alpha_C_CS"/>
</dbReference>
<evidence type="ECO:0000256" key="14">
    <source>
        <dbReference type="ARBA" id="ARBA00023180"/>
    </source>
</evidence>
<evidence type="ECO:0000256" key="3">
    <source>
        <dbReference type="ARBA" id="ARBA00022692"/>
    </source>
</evidence>
<keyword evidence="6" id="KW-0677">Repeat</keyword>
<evidence type="ECO:0000256" key="11">
    <source>
        <dbReference type="ARBA" id="ARBA00023136"/>
    </source>
</evidence>
<evidence type="ECO:0000256" key="4">
    <source>
        <dbReference type="ARBA" id="ARBA00022723"/>
    </source>
</evidence>
<dbReference type="PROSITE" id="PS00242">
    <property type="entry name" value="INTEGRIN_ALPHA"/>
    <property type="match status" value="1"/>
</dbReference>
<evidence type="ECO:0000256" key="15">
    <source>
        <dbReference type="PROSITE-ProRule" id="PRU00803"/>
    </source>
</evidence>
<gene>
    <name evidence="19" type="primary">ITGA10</name>
</gene>
<dbReference type="PRINTS" id="PR01185">
    <property type="entry name" value="INTEGRINA"/>
</dbReference>
<dbReference type="FunCoup" id="A0A6P8P809">
    <property type="interactions" value="462"/>
</dbReference>
<dbReference type="GO" id="GO:0008305">
    <property type="term" value="C:integrin complex"/>
    <property type="evidence" value="ECO:0007669"/>
    <property type="project" value="InterPro"/>
</dbReference>
<dbReference type="SMART" id="SM00191">
    <property type="entry name" value="Int_alpha"/>
    <property type="match status" value="5"/>
</dbReference>
<dbReference type="InterPro" id="IPR028994">
    <property type="entry name" value="Integrin_alpha_N"/>
</dbReference>
<dbReference type="SUPFAM" id="SSF53300">
    <property type="entry name" value="vWA-like"/>
    <property type="match status" value="1"/>
</dbReference>
<keyword evidence="14" id="KW-0325">Glycoprotein</keyword>
<dbReference type="GeneID" id="117350053"/>
<dbReference type="PANTHER" id="PTHR23220">
    <property type="entry name" value="INTEGRIN ALPHA"/>
    <property type="match status" value="1"/>
</dbReference>
<dbReference type="InterPro" id="IPR013519">
    <property type="entry name" value="Int_alpha_beta-p"/>
</dbReference>
<dbReference type="FunFam" id="1.20.5.930:FF:000005">
    <property type="entry name" value="Integrin, alpha 10"/>
    <property type="match status" value="1"/>
</dbReference>
<dbReference type="AlphaFoldDB" id="A0A6P8P809"/>
<dbReference type="Gene3D" id="1.20.5.930">
    <property type="entry name" value="Bicelle-embedded integrin alpha(iib) transmembrane segment"/>
    <property type="match status" value="1"/>
</dbReference>
<dbReference type="SMART" id="SM00327">
    <property type="entry name" value="VWA"/>
    <property type="match status" value="1"/>
</dbReference>
<dbReference type="InterPro" id="IPR032695">
    <property type="entry name" value="Integrin_dom_sf"/>
</dbReference>
<dbReference type="Pfam" id="PF00092">
    <property type="entry name" value="VWA"/>
    <property type="match status" value="1"/>
</dbReference>
<comment type="similarity">
    <text evidence="2 16">Belongs to the integrin alpha chain family.</text>
</comment>
<keyword evidence="13 16" id="KW-0675">Receptor</keyword>
<feature type="chain" id="PRO_5028516184" evidence="16">
    <location>
        <begin position="23"/>
        <end position="1170"/>
    </location>
</feature>
<dbReference type="Pfam" id="PF20805">
    <property type="entry name" value="Integrin_A_Ig_2"/>
    <property type="match status" value="1"/>
</dbReference>
<dbReference type="Pfam" id="PF08441">
    <property type="entry name" value="Integrin_A_Ig_1"/>
    <property type="match status" value="1"/>
</dbReference>
<dbReference type="CTD" id="8515"/>
<evidence type="ECO:0000256" key="9">
    <source>
        <dbReference type="ARBA" id="ARBA00022989"/>
    </source>
</evidence>
<dbReference type="InterPro" id="IPR013649">
    <property type="entry name" value="Integrin_alpha_Ig-like_1"/>
</dbReference>
<dbReference type="GO" id="GO:0005178">
    <property type="term" value="F:integrin binding"/>
    <property type="evidence" value="ECO:0007669"/>
    <property type="project" value="TreeGrafter"/>
</dbReference>
<feature type="transmembrane region" description="Helical" evidence="16">
    <location>
        <begin position="1124"/>
        <end position="1148"/>
    </location>
</feature>
<dbReference type="PROSITE" id="PS51470">
    <property type="entry name" value="FG_GAP"/>
    <property type="match status" value="5"/>
</dbReference>
<evidence type="ECO:0000256" key="1">
    <source>
        <dbReference type="ARBA" id="ARBA00004479"/>
    </source>
</evidence>
<reference evidence="19" key="1">
    <citation type="submission" date="2025-08" db="UniProtKB">
        <authorList>
            <consortium name="RefSeq"/>
        </authorList>
    </citation>
    <scope>IDENTIFICATION</scope>
</reference>
<keyword evidence="5 16" id="KW-0732">Signal</keyword>
<organism evidence="18 19">
    <name type="scientific">Geotrypetes seraphini</name>
    <name type="common">Gaboon caecilian</name>
    <name type="synonym">Caecilia seraphini</name>
    <dbReference type="NCBI Taxonomy" id="260995"/>
    <lineage>
        <taxon>Eukaryota</taxon>
        <taxon>Metazoa</taxon>
        <taxon>Chordata</taxon>
        <taxon>Craniata</taxon>
        <taxon>Vertebrata</taxon>
        <taxon>Euteleostomi</taxon>
        <taxon>Amphibia</taxon>
        <taxon>Gymnophiona</taxon>
        <taxon>Geotrypetes</taxon>
    </lineage>
</organism>
<dbReference type="PROSITE" id="PS50234">
    <property type="entry name" value="VWFA"/>
    <property type="match status" value="1"/>
</dbReference>
<keyword evidence="12" id="KW-1015">Disulfide bond</keyword>
<evidence type="ECO:0000256" key="7">
    <source>
        <dbReference type="ARBA" id="ARBA00022837"/>
    </source>
</evidence>
<dbReference type="Proteomes" id="UP000515159">
    <property type="component" value="Chromosome 16"/>
</dbReference>
<sequence length="1170" mass="130536">MELHRSLLFSCLLLLLKGLCSPFNIDVKKFKVFRGSPEAQFGYKVLQHGSEGQKWMLVGAPWDGPASNRQGDVYRCIVEKEKNRTCTKVGIGETALQNVSRQITNMHFGMTLMDSGEEGFVACAPLWSQECGTSTFSTGICTKVDSTFQPTENIAPTAQRCSTYMDIVIVLDGSNSIYPWYEVQNFLRNILSKFFIGPDQIQVGVLQYAELAVHEWSLNDYQTSEEVLKAARNISRQEGRETRTAYAIHEACTEAFSSERGGREGATRLMLVVTDGESHDGEELPLALAECEKRNITRYAIAVLGHYMRRQQDPDSFISEIKYIASDPDEKYFFNVTDEAALNDIVDALGDRIFSLEGTYGYNESSFELEMSQIGFSAHILEDGILFGMVGAYDWNGAVLKESQHARIIPPREAFQKEFPVELKNHAAYLGYAVSSLKLRNGKRLYVAGAPRFKHKGKVILFTMSRKGNVTISQALTGDQIGSYFGSEVCPVDVNGDGVTDVLLVAAPMYLGAQHRETGRVYLYRLGQMLLTYNGTLHADKKPQDSRFGYSLAAVADLNHDGFNDVVVGAPLEDDHRGAVYVYHGHRLTILPNYKQRVASSAFPPGLRYFGRSVTGQMDLDGDDLVDLAIGAQGAAVVLRSRSIVQVNTSVEINPSSINVIQKNCQRNGKESTCISATVCFGVMSRSPGKWDTQFDIRYNMSLDDRKLSTRALFDENSQKLLQTWVQVNAGKVTCQTLDFHVIDTSDYLRPIGVTVRFVLDESDSGPVLDEKSATTIRKMVPFFKDCGNDNVCVTDLMLQARMDITGTRQKPYIIHQGRKKLAVDILLENQRENAYNTSLKVWFSKNLHFASLSVKGESQLKVECTAVSGSSRTCTIGYPVFQASAKVSLLLDFEFSCTTLLNRLHIKLTASSDSTEKNETLSDNTAHLSAFIRYAPEVFISSESTLNRYEVQPSRTTQWGSGPEFRTTFKIQYLGCYPLANLTANIHLPAAAYGRNTFLSVTQVIADNATCIIRNTTEATRSKYGVSPIHPQDLMHAERLNCSNSWCETATCHLPPLGCKAEITLAILRVIHDDFFAKAQFKSVKVTSEFVLEASDTSVLFLAESMQRRETILEVIQAKKIPLALWILISSILGGLLLLTLIIFILWKFGFFVRKTQEEKDEAEKKQEQ</sequence>
<dbReference type="Gene3D" id="2.60.40.1530">
    <property type="entry name" value="ntegrin, alpha v. Chain A, domain 4"/>
    <property type="match status" value="1"/>
</dbReference>
<feature type="repeat" description="FG-GAP" evidence="15">
    <location>
        <begin position="471"/>
        <end position="533"/>
    </location>
</feature>
<keyword evidence="4" id="KW-0479">Metal-binding</keyword>
<keyword evidence="7" id="KW-0106">Calcium</keyword>
<evidence type="ECO:0000256" key="8">
    <source>
        <dbReference type="ARBA" id="ARBA00022889"/>
    </source>
</evidence>
<feature type="signal peptide" evidence="16">
    <location>
        <begin position="1"/>
        <end position="22"/>
    </location>
</feature>
<dbReference type="GO" id="GO:0046872">
    <property type="term" value="F:metal ion binding"/>
    <property type="evidence" value="ECO:0007669"/>
    <property type="project" value="UniProtKB-KW"/>
</dbReference>
<evidence type="ECO:0000256" key="16">
    <source>
        <dbReference type="RuleBase" id="RU003762"/>
    </source>
</evidence>
<dbReference type="KEGG" id="gsh:117350053"/>
<feature type="repeat" description="FG-GAP" evidence="15">
    <location>
        <begin position="27"/>
        <end position="85"/>
    </location>
</feature>
<name>A0A6P8P809_GEOSA</name>
<keyword evidence="11 16" id="KW-0472">Membrane</keyword>
<evidence type="ECO:0000256" key="6">
    <source>
        <dbReference type="ARBA" id="ARBA00022737"/>
    </source>
</evidence>
<keyword evidence="18" id="KW-1185">Reference proteome</keyword>
<dbReference type="GO" id="GO:0098609">
    <property type="term" value="P:cell-cell adhesion"/>
    <property type="evidence" value="ECO:0007669"/>
    <property type="project" value="TreeGrafter"/>
</dbReference>
<feature type="repeat" description="FG-GAP" evidence="15">
    <location>
        <begin position="361"/>
        <end position="411"/>
    </location>
</feature>
<dbReference type="GO" id="GO:0007229">
    <property type="term" value="P:integrin-mediated signaling pathway"/>
    <property type="evidence" value="ECO:0007669"/>
    <property type="project" value="UniProtKB-KW"/>
</dbReference>
<keyword evidence="10 16" id="KW-0401">Integrin</keyword>
<dbReference type="Gene3D" id="2.60.40.1460">
    <property type="entry name" value="Integrin domains. Chain A, domain 2"/>
    <property type="match status" value="1"/>
</dbReference>
<feature type="domain" description="VWFA" evidence="17">
    <location>
        <begin position="166"/>
        <end position="349"/>
    </location>
</feature>
<dbReference type="GO" id="GO:0033627">
    <property type="term" value="P:cell adhesion mediated by integrin"/>
    <property type="evidence" value="ECO:0007669"/>
    <property type="project" value="TreeGrafter"/>
</dbReference>
<evidence type="ECO:0000256" key="12">
    <source>
        <dbReference type="ARBA" id="ARBA00023157"/>
    </source>
</evidence>
<evidence type="ECO:0000313" key="19">
    <source>
        <dbReference type="RefSeq" id="XP_033779864.1"/>
    </source>
</evidence>
<dbReference type="PRINTS" id="PR00453">
    <property type="entry name" value="VWFADOMAIN"/>
</dbReference>
<dbReference type="Pfam" id="PF01839">
    <property type="entry name" value="FG-GAP"/>
    <property type="match status" value="2"/>
</dbReference>
<dbReference type="OrthoDB" id="5317514at2759"/>
<dbReference type="GO" id="GO:0009897">
    <property type="term" value="C:external side of plasma membrane"/>
    <property type="evidence" value="ECO:0007669"/>
    <property type="project" value="TreeGrafter"/>
</dbReference>
<dbReference type="GO" id="GO:0007160">
    <property type="term" value="P:cell-matrix adhesion"/>
    <property type="evidence" value="ECO:0007669"/>
    <property type="project" value="TreeGrafter"/>
</dbReference>
<dbReference type="InterPro" id="IPR013517">
    <property type="entry name" value="FG-GAP"/>
</dbReference>
<comment type="subcellular location">
    <subcellularLocation>
        <location evidence="1 16">Membrane</location>
        <topology evidence="1 16">Single-pass type I membrane protein</topology>
    </subcellularLocation>
</comment>
<dbReference type="InParanoid" id="A0A6P8P809"/>
<dbReference type="RefSeq" id="XP_033779864.1">
    <property type="nucleotide sequence ID" value="XM_033923973.1"/>
</dbReference>
<accession>A0A6P8P809</accession>
<evidence type="ECO:0000313" key="18">
    <source>
        <dbReference type="Proteomes" id="UP000515159"/>
    </source>
</evidence>
<dbReference type="PANTHER" id="PTHR23220:SF26">
    <property type="entry name" value="INTEGRIN ALPHA-10"/>
    <property type="match status" value="1"/>
</dbReference>
<evidence type="ECO:0000256" key="2">
    <source>
        <dbReference type="ARBA" id="ARBA00008054"/>
    </source>
</evidence>
<dbReference type="InterPro" id="IPR002035">
    <property type="entry name" value="VWF_A"/>
</dbReference>
<proteinExistence type="inferred from homology"/>
<dbReference type="FunFam" id="3.40.50.410:FF:000012">
    <property type="entry name" value="Integrin, alpha 10"/>
    <property type="match status" value="1"/>
</dbReference>
<evidence type="ECO:0000256" key="5">
    <source>
        <dbReference type="ARBA" id="ARBA00022729"/>
    </source>
</evidence>
<evidence type="ECO:0000256" key="13">
    <source>
        <dbReference type="ARBA" id="ARBA00023170"/>
    </source>
</evidence>
<evidence type="ECO:0000256" key="10">
    <source>
        <dbReference type="ARBA" id="ARBA00023037"/>
    </source>
</evidence>
<dbReference type="SUPFAM" id="SSF69318">
    <property type="entry name" value="Integrin alpha N-terminal domain"/>
    <property type="match status" value="1"/>
</dbReference>
<dbReference type="CDD" id="cd01469">
    <property type="entry name" value="vWA_integrins_alpha_subunit"/>
    <property type="match status" value="1"/>
</dbReference>
<feature type="repeat" description="FG-GAP" evidence="15">
    <location>
        <begin position="534"/>
        <end position="592"/>
    </location>
</feature>
<keyword evidence="9 16" id="KW-1133">Transmembrane helix</keyword>
<evidence type="ECO:0000259" key="17">
    <source>
        <dbReference type="PROSITE" id="PS50234"/>
    </source>
</evidence>
<dbReference type="InterPro" id="IPR036465">
    <property type="entry name" value="vWFA_dom_sf"/>
</dbReference>
<dbReference type="Gene3D" id="3.40.50.410">
    <property type="entry name" value="von Willebrand factor, type A domain"/>
    <property type="match status" value="1"/>
</dbReference>
<dbReference type="SUPFAM" id="SSF69179">
    <property type="entry name" value="Integrin domains"/>
    <property type="match status" value="3"/>
</dbReference>
<keyword evidence="8 16" id="KW-0130">Cell adhesion</keyword>
<keyword evidence="3 16" id="KW-0812">Transmembrane</keyword>
<dbReference type="InterPro" id="IPR048285">
    <property type="entry name" value="Integrin_alpha_Ig-like_2"/>
</dbReference>